<dbReference type="OrthoDB" id="1733209at2"/>
<dbReference type="RefSeq" id="WP_072951816.1">
    <property type="nucleotide sequence ID" value="NZ_FRCT01000012.1"/>
</dbReference>
<dbReference type="SUPFAM" id="SSF56563">
    <property type="entry name" value="Major capsid protein gp5"/>
    <property type="match status" value="1"/>
</dbReference>
<dbReference type="EMBL" id="FRCT01000012">
    <property type="protein sequence ID" value="SHM74956.1"/>
    <property type="molecule type" value="Genomic_DNA"/>
</dbReference>
<name>A0A1M7LAS8_RUMFL</name>
<evidence type="ECO:0000313" key="2">
    <source>
        <dbReference type="Proteomes" id="UP000184394"/>
    </source>
</evidence>
<evidence type="ECO:0008006" key="3">
    <source>
        <dbReference type="Google" id="ProtNLM"/>
    </source>
</evidence>
<gene>
    <name evidence="1" type="ORF">SAMN04487860_11281</name>
</gene>
<dbReference type="Pfam" id="PF25209">
    <property type="entry name" value="Phage_capsid_4"/>
    <property type="match status" value="1"/>
</dbReference>
<reference evidence="1 2" key="1">
    <citation type="submission" date="2016-11" db="EMBL/GenBank/DDBJ databases">
        <authorList>
            <person name="Jaros S."/>
            <person name="Januszkiewicz K."/>
            <person name="Wedrychowicz H."/>
        </authorList>
    </citation>
    <scope>NUCLEOTIDE SEQUENCE [LARGE SCALE GENOMIC DNA]</scope>
    <source>
        <strain evidence="1 2">Y1</strain>
    </source>
</reference>
<proteinExistence type="predicted"/>
<dbReference type="AlphaFoldDB" id="A0A1M7LAS8"/>
<sequence length="321" mass="35116">MYNDIKLEKGLYNLSGKSFTAALEELDPSSAYAGTPLEKLDAFERQLKRFNIRINGQDCDCVEKFFSTTETAVLFPEFVTRCIRKGFDETVLRSVCAAKTVCSSGQYLGCVLDDSETYTTTEQATLLPEATVTESTTATLLEKFGRLISASYEAIRQQRLDVFGVMLRSVGARLAVSVVKKAVAVLEADTTPITTSSLTYDDLAALYGEFDCFDMTTVITSPAVASKIAAMDQLKECSANADGKLILPFGSELVKTSAADNDTIIGIDRNFALEFITSTDLIMETDKLIDRQLDQMTVSITCGFRKITPDAVKVLTITSNE</sequence>
<dbReference type="Proteomes" id="UP000184394">
    <property type="component" value="Unassembled WGS sequence"/>
</dbReference>
<accession>A0A1M7LAS8</accession>
<protein>
    <recommendedName>
        <fullName evidence="3">Phage major capsid protein, HK97 family</fullName>
    </recommendedName>
</protein>
<evidence type="ECO:0000313" key="1">
    <source>
        <dbReference type="EMBL" id="SHM74956.1"/>
    </source>
</evidence>
<organism evidence="1 2">
    <name type="scientific">Ruminococcus flavefaciens</name>
    <dbReference type="NCBI Taxonomy" id="1265"/>
    <lineage>
        <taxon>Bacteria</taxon>
        <taxon>Bacillati</taxon>
        <taxon>Bacillota</taxon>
        <taxon>Clostridia</taxon>
        <taxon>Eubacteriales</taxon>
        <taxon>Oscillospiraceae</taxon>
        <taxon>Ruminococcus</taxon>
    </lineage>
</organism>